<dbReference type="InterPro" id="IPR018369">
    <property type="entry name" value="Chaprnonin_Cpn10_CS"/>
</dbReference>
<evidence type="ECO:0000313" key="5">
    <source>
        <dbReference type="EMBL" id="KXL53066.1"/>
    </source>
</evidence>
<dbReference type="GO" id="GO:0005524">
    <property type="term" value="F:ATP binding"/>
    <property type="evidence" value="ECO:0007669"/>
    <property type="project" value="InterPro"/>
</dbReference>
<dbReference type="NCBIfam" id="NF001531">
    <property type="entry name" value="PRK00364.2-2"/>
    <property type="match status" value="1"/>
</dbReference>
<evidence type="ECO:0000256" key="3">
    <source>
        <dbReference type="HAMAP-Rule" id="MF_00580"/>
    </source>
</evidence>
<comment type="caution">
    <text evidence="5">The sequence shown here is derived from an EMBL/GenBank/DDBJ whole genome shotgun (WGS) entry which is preliminary data.</text>
</comment>
<reference evidence="5 6" key="1">
    <citation type="submission" date="2016-01" db="EMBL/GenBank/DDBJ databases">
        <title>Genome sequence of Clostridium neopropionicum X4, DSM-3847.</title>
        <authorList>
            <person name="Poehlein A."/>
            <person name="Beck M.H."/>
            <person name="Bengelsdorf F.R."/>
            <person name="Daniel R."/>
            <person name="Duerre P."/>
        </authorList>
    </citation>
    <scope>NUCLEOTIDE SEQUENCE [LARGE SCALE GENOMIC DNA]</scope>
    <source>
        <strain evidence="5 6">DSM-3847</strain>
    </source>
</reference>
<keyword evidence="3" id="KW-0963">Cytoplasm</keyword>
<protein>
    <recommendedName>
        <fullName evidence="3">Co-chaperonin GroES</fullName>
    </recommendedName>
    <alternativeName>
        <fullName evidence="3">10 kDa chaperonin</fullName>
    </alternativeName>
    <alternativeName>
        <fullName evidence="3">Chaperonin-10</fullName>
        <shortName evidence="3">Cpn10</shortName>
    </alternativeName>
</protein>
<dbReference type="SUPFAM" id="SSF50129">
    <property type="entry name" value="GroES-like"/>
    <property type="match status" value="1"/>
</dbReference>
<keyword evidence="2 3" id="KW-0143">Chaperone</keyword>
<keyword evidence="6" id="KW-1185">Reference proteome</keyword>
<comment type="subcellular location">
    <subcellularLocation>
        <location evidence="3">Cytoplasm</location>
    </subcellularLocation>
</comment>
<dbReference type="PROSITE" id="PS00681">
    <property type="entry name" value="CHAPERONINS_CPN10"/>
    <property type="match status" value="1"/>
</dbReference>
<gene>
    <name evidence="3 5" type="primary">groS</name>
    <name evidence="3" type="synonym">groES</name>
    <name evidence="5" type="ORF">CLNEO_16090</name>
</gene>
<comment type="subunit">
    <text evidence="3">Heptamer of 7 subunits arranged in a ring. Interacts with the chaperonin GroEL.</text>
</comment>
<dbReference type="RefSeq" id="WP_066087126.1">
    <property type="nucleotide sequence ID" value="NZ_LRVM01000004.1"/>
</dbReference>
<dbReference type="Pfam" id="PF00166">
    <property type="entry name" value="Cpn10"/>
    <property type="match status" value="1"/>
</dbReference>
<dbReference type="AlphaFoldDB" id="A0A136WEV7"/>
<dbReference type="InterPro" id="IPR037124">
    <property type="entry name" value="Chaperonin_GroES_sf"/>
</dbReference>
<evidence type="ECO:0000256" key="1">
    <source>
        <dbReference type="ARBA" id="ARBA00006975"/>
    </source>
</evidence>
<comment type="similarity">
    <text evidence="1 3 4">Belongs to the GroES chaperonin family.</text>
</comment>
<comment type="function">
    <text evidence="3 4">Together with the chaperonin GroEL, plays an essential role in assisting protein folding. The GroEL-GroES system forms a nano-cage that allows encapsulation of the non-native substrate proteins and provides a physical environment optimized to promote and accelerate protein folding. GroES binds to the apical surface of the GroEL ring, thereby capping the opening of the GroEL channel.</text>
</comment>
<evidence type="ECO:0000256" key="4">
    <source>
        <dbReference type="RuleBase" id="RU000535"/>
    </source>
</evidence>
<dbReference type="GO" id="GO:0046872">
    <property type="term" value="F:metal ion binding"/>
    <property type="evidence" value="ECO:0007669"/>
    <property type="project" value="TreeGrafter"/>
</dbReference>
<accession>A0A136WEV7</accession>
<dbReference type="PRINTS" id="PR00297">
    <property type="entry name" value="CHAPERONIN10"/>
</dbReference>
<name>A0A136WEV7_9FIRM</name>
<dbReference type="GO" id="GO:0051087">
    <property type="term" value="F:protein-folding chaperone binding"/>
    <property type="evidence" value="ECO:0007669"/>
    <property type="project" value="TreeGrafter"/>
</dbReference>
<dbReference type="GO" id="GO:0005737">
    <property type="term" value="C:cytoplasm"/>
    <property type="evidence" value="ECO:0007669"/>
    <property type="project" value="UniProtKB-SubCell"/>
</dbReference>
<dbReference type="EMBL" id="LRVM01000004">
    <property type="protein sequence ID" value="KXL53066.1"/>
    <property type="molecule type" value="Genomic_DNA"/>
</dbReference>
<dbReference type="GO" id="GO:0051082">
    <property type="term" value="F:unfolded protein binding"/>
    <property type="evidence" value="ECO:0007669"/>
    <property type="project" value="TreeGrafter"/>
</dbReference>
<dbReference type="STRING" id="36847.CLNEO_16090"/>
<dbReference type="FunFam" id="2.30.33.40:FF:000001">
    <property type="entry name" value="10 kDa chaperonin"/>
    <property type="match status" value="1"/>
</dbReference>
<evidence type="ECO:0000313" key="6">
    <source>
        <dbReference type="Proteomes" id="UP000070539"/>
    </source>
</evidence>
<proteinExistence type="inferred from homology"/>
<dbReference type="GO" id="GO:0044183">
    <property type="term" value="F:protein folding chaperone"/>
    <property type="evidence" value="ECO:0007669"/>
    <property type="project" value="InterPro"/>
</dbReference>
<dbReference type="SMART" id="SM00883">
    <property type="entry name" value="Cpn10"/>
    <property type="match status" value="1"/>
</dbReference>
<dbReference type="InterPro" id="IPR011032">
    <property type="entry name" value="GroES-like_sf"/>
</dbReference>
<dbReference type="PANTHER" id="PTHR10772:SF58">
    <property type="entry name" value="CO-CHAPERONIN GROES"/>
    <property type="match status" value="1"/>
</dbReference>
<organism evidence="5 6">
    <name type="scientific">Anaerotignum neopropionicum</name>
    <dbReference type="NCBI Taxonomy" id="36847"/>
    <lineage>
        <taxon>Bacteria</taxon>
        <taxon>Bacillati</taxon>
        <taxon>Bacillota</taxon>
        <taxon>Clostridia</taxon>
        <taxon>Lachnospirales</taxon>
        <taxon>Anaerotignaceae</taxon>
        <taxon>Anaerotignum</taxon>
    </lineage>
</organism>
<dbReference type="Gene3D" id="2.30.33.40">
    <property type="entry name" value="GroES chaperonin"/>
    <property type="match status" value="1"/>
</dbReference>
<dbReference type="PATRIC" id="fig|36847.3.peg.1877"/>
<dbReference type="OrthoDB" id="9806791at2"/>
<dbReference type="PANTHER" id="PTHR10772">
    <property type="entry name" value="10 KDA HEAT SHOCK PROTEIN"/>
    <property type="match status" value="1"/>
</dbReference>
<dbReference type="Proteomes" id="UP000070539">
    <property type="component" value="Unassembled WGS sequence"/>
</dbReference>
<dbReference type="HAMAP" id="MF_00580">
    <property type="entry name" value="CH10"/>
    <property type="match status" value="1"/>
</dbReference>
<dbReference type="CDD" id="cd00320">
    <property type="entry name" value="cpn10"/>
    <property type="match status" value="1"/>
</dbReference>
<dbReference type="InterPro" id="IPR020818">
    <property type="entry name" value="Chaperonin_GroES"/>
</dbReference>
<evidence type="ECO:0000256" key="2">
    <source>
        <dbReference type="ARBA" id="ARBA00023186"/>
    </source>
</evidence>
<sequence length="95" mass="10427">MKLSPLGDKVVLKQLEAEETTKSGLILTSQSKEKPQEAIVVAVGPGGMVGDTKVEMVLKEGDRVIFSRYGAMEIKFDGEEYLVMRQNDILAVVKD</sequence>